<keyword evidence="4" id="KW-1185">Reference proteome</keyword>
<feature type="compositionally biased region" description="Low complexity" evidence="1">
    <location>
        <begin position="58"/>
        <end position="90"/>
    </location>
</feature>
<proteinExistence type="predicted"/>
<dbReference type="AlphaFoldDB" id="A0A8J3C9M0"/>
<dbReference type="Gene3D" id="3.40.33.10">
    <property type="entry name" value="CAP"/>
    <property type="match status" value="1"/>
</dbReference>
<gene>
    <name evidence="3" type="ORF">GCM10012275_08710</name>
</gene>
<name>A0A8J3C9M0_9PSEU</name>
<dbReference type="SUPFAM" id="SSF55797">
    <property type="entry name" value="PR-1-like"/>
    <property type="match status" value="1"/>
</dbReference>
<evidence type="ECO:0000313" key="3">
    <source>
        <dbReference type="EMBL" id="GGM40025.1"/>
    </source>
</evidence>
<reference evidence="3" key="1">
    <citation type="journal article" date="2014" name="Int. J. Syst. Evol. Microbiol.">
        <title>Complete genome sequence of Corynebacterium casei LMG S-19264T (=DSM 44701T), isolated from a smear-ripened cheese.</title>
        <authorList>
            <consortium name="US DOE Joint Genome Institute (JGI-PGF)"/>
            <person name="Walter F."/>
            <person name="Albersmeier A."/>
            <person name="Kalinowski J."/>
            <person name="Ruckert C."/>
        </authorList>
    </citation>
    <scope>NUCLEOTIDE SEQUENCE</scope>
    <source>
        <strain evidence="3">CGMCC 4.5737</strain>
    </source>
</reference>
<dbReference type="Pfam" id="PF00188">
    <property type="entry name" value="CAP"/>
    <property type="match status" value="1"/>
</dbReference>
<evidence type="ECO:0000256" key="1">
    <source>
        <dbReference type="SAM" id="MobiDB-lite"/>
    </source>
</evidence>
<feature type="region of interest" description="Disordered" evidence="1">
    <location>
        <begin position="23"/>
        <end position="111"/>
    </location>
</feature>
<dbReference type="InterPro" id="IPR014044">
    <property type="entry name" value="CAP_dom"/>
</dbReference>
<sequence>MGAIGMGGIHLVAPDAVRDVLPLAAFGDGPSPAPSAESSPGPVAVGPAVTPEEPPASPDASSAPATTSETTSEPEPTTTTPEETTGSPTRETPKRPAPPKPPAPAADQGTTGKVIDLVNSERRQAGCGPVTTDARLADAAQGHSSDMAERNYFSHTSPEGGTFVQRAKAAGYPSPGAENIARGQRSAEQVMDSWMKSPGHRANILNCGLRTIGIGLDTRGWYWTQVFGR</sequence>
<evidence type="ECO:0000259" key="2">
    <source>
        <dbReference type="Pfam" id="PF00188"/>
    </source>
</evidence>
<dbReference type="PANTHER" id="PTHR31157">
    <property type="entry name" value="SCP DOMAIN-CONTAINING PROTEIN"/>
    <property type="match status" value="1"/>
</dbReference>
<reference evidence="3" key="2">
    <citation type="submission" date="2020-09" db="EMBL/GenBank/DDBJ databases">
        <authorList>
            <person name="Sun Q."/>
            <person name="Zhou Y."/>
        </authorList>
    </citation>
    <scope>NUCLEOTIDE SEQUENCE</scope>
    <source>
        <strain evidence="3">CGMCC 4.5737</strain>
    </source>
</reference>
<dbReference type="PANTHER" id="PTHR31157:SF1">
    <property type="entry name" value="SCP DOMAIN-CONTAINING PROTEIN"/>
    <property type="match status" value="1"/>
</dbReference>
<dbReference type="InterPro" id="IPR035940">
    <property type="entry name" value="CAP_sf"/>
</dbReference>
<feature type="compositionally biased region" description="Low complexity" evidence="1">
    <location>
        <begin position="34"/>
        <end position="51"/>
    </location>
</feature>
<comment type="caution">
    <text evidence="3">The sequence shown here is derived from an EMBL/GenBank/DDBJ whole genome shotgun (WGS) entry which is preliminary data.</text>
</comment>
<dbReference type="CDD" id="cd05379">
    <property type="entry name" value="CAP_bacterial"/>
    <property type="match status" value="1"/>
</dbReference>
<evidence type="ECO:0000313" key="4">
    <source>
        <dbReference type="Proteomes" id="UP000637578"/>
    </source>
</evidence>
<protein>
    <recommendedName>
        <fullName evidence="2">SCP domain-containing protein</fullName>
    </recommendedName>
</protein>
<organism evidence="3 4">
    <name type="scientific">Longimycelium tulufanense</name>
    <dbReference type="NCBI Taxonomy" id="907463"/>
    <lineage>
        <taxon>Bacteria</taxon>
        <taxon>Bacillati</taxon>
        <taxon>Actinomycetota</taxon>
        <taxon>Actinomycetes</taxon>
        <taxon>Pseudonocardiales</taxon>
        <taxon>Pseudonocardiaceae</taxon>
        <taxon>Longimycelium</taxon>
    </lineage>
</organism>
<feature type="compositionally biased region" description="Pro residues" evidence="1">
    <location>
        <begin position="95"/>
        <end position="104"/>
    </location>
</feature>
<accession>A0A8J3C9M0</accession>
<dbReference type="Proteomes" id="UP000637578">
    <property type="component" value="Unassembled WGS sequence"/>
</dbReference>
<dbReference type="EMBL" id="BMMK01000002">
    <property type="protein sequence ID" value="GGM40025.1"/>
    <property type="molecule type" value="Genomic_DNA"/>
</dbReference>
<feature type="domain" description="SCP" evidence="2">
    <location>
        <begin position="116"/>
        <end position="227"/>
    </location>
</feature>